<dbReference type="PANTHER" id="PTHR10458:SF22">
    <property type="entry name" value="PEPTIDE DEFORMYLASE"/>
    <property type="match status" value="1"/>
</dbReference>
<accession>A0A382HRR7</accession>
<name>A0A382HRR7_9ZZZZ</name>
<proteinExistence type="inferred from homology"/>
<feature type="non-terminal residue" evidence="2">
    <location>
        <position position="64"/>
    </location>
</feature>
<protein>
    <recommendedName>
        <fullName evidence="3">Peptide deformylase</fullName>
    </recommendedName>
</protein>
<dbReference type="SUPFAM" id="SSF56420">
    <property type="entry name" value="Peptide deformylase"/>
    <property type="match status" value="1"/>
</dbReference>
<dbReference type="GO" id="GO:0042586">
    <property type="term" value="F:peptide deformylase activity"/>
    <property type="evidence" value="ECO:0007669"/>
    <property type="project" value="InterPro"/>
</dbReference>
<organism evidence="2">
    <name type="scientific">marine metagenome</name>
    <dbReference type="NCBI Taxonomy" id="408172"/>
    <lineage>
        <taxon>unclassified sequences</taxon>
        <taxon>metagenomes</taxon>
        <taxon>ecological metagenomes</taxon>
    </lineage>
</organism>
<dbReference type="InterPro" id="IPR023635">
    <property type="entry name" value="Peptide_deformylase"/>
</dbReference>
<sequence length="64" mass="7041">MIRKIIEIGHPALREIAKTVPKADIASKEIQRLVDDLIDTMRYANGAGLAATQIAVQLRVCVIE</sequence>
<dbReference type="Gene3D" id="3.90.45.10">
    <property type="entry name" value="Peptide deformylase"/>
    <property type="match status" value="1"/>
</dbReference>
<dbReference type="EMBL" id="UINC01062809">
    <property type="protein sequence ID" value="SVB89775.1"/>
    <property type="molecule type" value="Genomic_DNA"/>
</dbReference>
<dbReference type="Pfam" id="PF01327">
    <property type="entry name" value="Pep_deformylase"/>
    <property type="match status" value="1"/>
</dbReference>
<evidence type="ECO:0000256" key="1">
    <source>
        <dbReference type="ARBA" id="ARBA00010759"/>
    </source>
</evidence>
<evidence type="ECO:0000313" key="2">
    <source>
        <dbReference type="EMBL" id="SVB89775.1"/>
    </source>
</evidence>
<reference evidence="2" key="1">
    <citation type="submission" date="2018-05" db="EMBL/GenBank/DDBJ databases">
        <authorList>
            <person name="Lanie J.A."/>
            <person name="Ng W.-L."/>
            <person name="Kazmierczak K.M."/>
            <person name="Andrzejewski T.M."/>
            <person name="Davidsen T.M."/>
            <person name="Wayne K.J."/>
            <person name="Tettelin H."/>
            <person name="Glass J.I."/>
            <person name="Rusch D."/>
            <person name="Podicherti R."/>
            <person name="Tsui H.-C.T."/>
            <person name="Winkler M.E."/>
        </authorList>
    </citation>
    <scope>NUCLEOTIDE SEQUENCE</scope>
</reference>
<dbReference type="AlphaFoldDB" id="A0A382HRR7"/>
<comment type="similarity">
    <text evidence="1">Belongs to the polypeptide deformylase family.</text>
</comment>
<dbReference type="PANTHER" id="PTHR10458">
    <property type="entry name" value="PEPTIDE DEFORMYLASE"/>
    <property type="match status" value="1"/>
</dbReference>
<evidence type="ECO:0008006" key="3">
    <source>
        <dbReference type="Google" id="ProtNLM"/>
    </source>
</evidence>
<gene>
    <name evidence="2" type="ORF">METZ01_LOCUS242629</name>
</gene>
<dbReference type="InterPro" id="IPR036821">
    <property type="entry name" value="Peptide_deformylase_sf"/>
</dbReference>